<dbReference type="PANTHER" id="PTHR43280:SF29">
    <property type="entry name" value="ARAC-FAMILY TRANSCRIPTIONAL REGULATOR"/>
    <property type="match status" value="1"/>
</dbReference>
<dbReference type="Proteomes" id="UP001267407">
    <property type="component" value="Unassembled WGS sequence"/>
</dbReference>
<dbReference type="PROSITE" id="PS01124">
    <property type="entry name" value="HTH_ARAC_FAMILY_2"/>
    <property type="match status" value="1"/>
</dbReference>
<dbReference type="PANTHER" id="PTHR43280">
    <property type="entry name" value="ARAC-FAMILY TRANSCRIPTIONAL REGULATOR"/>
    <property type="match status" value="1"/>
</dbReference>
<keyword evidence="4" id="KW-0472">Membrane</keyword>
<keyword evidence="4" id="KW-0812">Transmembrane</keyword>
<evidence type="ECO:0000313" key="6">
    <source>
        <dbReference type="EMBL" id="MDS1308701.1"/>
    </source>
</evidence>
<feature type="transmembrane region" description="Helical" evidence="4">
    <location>
        <begin position="177"/>
        <end position="195"/>
    </location>
</feature>
<keyword evidence="2" id="KW-0238">DNA-binding</keyword>
<organism evidence="6 7">
    <name type="scientific">Marinobacter xiaoshiensis</name>
    <dbReference type="NCBI Taxonomy" id="3073652"/>
    <lineage>
        <taxon>Bacteria</taxon>
        <taxon>Pseudomonadati</taxon>
        <taxon>Pseudomonadota</taxon>
        <taxon>Gammaproteobacteria</taxon>
        <taxon>Pseudomonadales</taxon>
        <taxon>Marinobacteraceae</taxon>
        <taxon>Marinobacter</taxon>
    </lineage>
</organism>
<dbReference type="RefSeq" id="WP_310965335.1">
    <property type="nucleotide sequence ID" value="NZ_JAVMBO010000003.1"/>
</dbReference>
<dbReference type="PROSITE" id="PS00041">
    <property type="entry name" value="HTH_ARAC_FAMILY_1"/>
    <property type="match status" value="1"/>
</dbReference>
<dbReference type="Pfam" id="PF12833">
    <property type="entry name" value="HTH_18"/>
    <property type="match status" value="1"/>
</dbReference>
<evidence type="ECO:0000256" key="4">
    <source>
        <dbReference type="SAM" id="Phobius"/>
    </source>
</evidence>
<name>A0ABU2HDR0_9GAMM</name>
<evidence type="ECO:0000256" key="3">
    <source>
        <dbReference type="ARBA" id="ARBA00023163"/>
    </source>
</evidence>
<protein>
    <submittedName>
        <fullName evidence="6">AraC family transcriptional regulator</fullName>
    </submittedName>
</protein>
<reference evidence="6" key="1">
    <citation type="submission" date="2023-09" db="EMBL/GenBank/DDBJ databases">
        <title>Marinobacter sediminicola sp. nov. and Marinobacter maritimum sp. nov., isolated from marine sediment.</title>
        <authorList>
            <person name="An J."/>
        </authorList>
    </citation>
    <scope>NUCLEOTIDE SEQUENCE</scope>
    <source>
        <strain evidence="6">F60267</strain>
    </source>
</reference>
<dbReference type="EMBL" id="JAVMBO010000003">
    <property type="protein sequence ID" value="MDS1308701.1"/>
    <property type="molecule type" value="Genomic_DNA"/>
</dbReference>
<dbReference type="InterPro" id="IPR009057">
    <property type="entry name" value="Homeodomain-like_sf"/>
</dbReference>
<feature type="transmembrane region" description="Helical" evidence="4">
    <location>
        <begin position="52"/>
        <end position="70"/>
    </location>
</feature>
<evidence type="ECO:0000313" key="7">
    <source>
        <dbReference type="Proteomes" id="UP001267407"/>
    </source>
</evidence>
<keyword evidence="1" id="KW-0805">Transcription regulation</keyword>
<accession>A0ABU2HDR0</accession>
<evidence type="ECO:0000256" key="1">
    <source>
        <dbReference type="ARBA" id="ARBA00023015"/>
    </source>
</evidence>
<gene>
    <name evidence="6" type="ORF">RKA07_01145</name>
</gene>
<dbReference type="SMART" id="SM00342">
    <property type="entry name" value="HTH_ARAC"/>
    <property type="match status" value="1"/>
</dbReference>
<sequence length="341" mass="38378">MLILTGFGLACLVILLITTTRELQHSSAARVFAVFLIASSGFLLHPLAPPHWQWLTLNLEVMLPALFWLLCQTTFRQRLKLFSAWSAMALYSVIAPCTARLFSDHQSAQGLLLFFGWELGEVFEFLIIANGLWTVLADWSSDLVEPRRKLRALVLVVAGTTVFLVALAFNLDAAYAVNRALVVSIAGVAIATFLLKGRFSDLSFRSGPAPEVEAMPSMQASETSNQPGVQDEHIARLASVMEEKYYRTEHLTLKMLARKLELPEYRTRALINKQLGYRNFNDYINQLRIAEAAERLIAEPDTPVLNIALDIGYRTLSSFNRAFREIQQCTPTEFRQNNEAH</sequence>
<proteinExistence type="predicted"/>
<keyword evidence="4" id="KW-1133">Transmembrane helix</keyword>
<dbReference type="InterPro" id="IPR018060">
    <property type="entry name" value="HTH_AraC"/>
</dbReference>
<comment type="caution">
    <text evidence="6">The sequence shown here is derived from an EMBL/GenBank/DDBJ whole genome shotgun (WGS) entry which is preliminary data.</text>
</comment>
<keyword evidence="3" id="KW-0804">Transcription</keyword>
<dbReference type="InterPro" id="IPR018062">
    <property type="entry name" value="HTH_AraC-typ_CS"/>
</dbReference>
<dbReference type="Gene3D" id="1.10.10.60">
    <property type="entry name" value="Homeodomain-like"/>
    <property type="match status" value="2"/>
</dbReference>
<keyword evidence="7" id="KW-1185">Reference proteome</keyword>
<evidence type="ECO:0000259" key="5">
    <source>
        <dbReference type="PROSITE" id="PS01124"/>
    </source>
</evidence>
<feature type="transmembrane region" description="Helical" evidence="4">
    <location>
        <begin position="152"/>
        <end position="171"/>
    </location>
</feature>
<evidence type="ECO:0000256" key="2">
    <source>
        <dbReference type="ARBA" id="ARBA00023125"/>
    </source>
</evidence>
<feature type="transmembrane region" description="Helical" evidence="4">
    <location>
        <begin position="82"/>
        <end position="102"/>
    </location>
</feature>
<feature type="domain" description="HTH araC/xylS-type" evidence="5">
    <location>
        <begin position="235"/>
        <end position="337"/>
    </location>
</feature>
<dbReference type="SUPFAM" id="SSF46689">
    <property type="entry name" value="Homeodomain-like"/>
    <property type="match status" value="1"/>
</dbReference>